<comment type="caution">
    <text evidence="1">The sequence shown here is derived from an EMBL/GenBank/DDBJ whole genome shotgun (WGS) entry which is preliminary data.</text>
</comment>
<proteinExistence type="predicted"/>
<reference evidence="1" key="1">
    <citation type="submission" date="2023-01" db="EMBL/GenBank/DDBJ databases">
        <title>Human gut microbiome strain richness.</title>
        <authorList>
            <person name="Chen-Liaw A."/>
        </authorList>
    </citation>
    <scope>NUCLEOTIDE SEQUENCE</scope>
    <source>
        <strain evidence="1">1001217st2_G6_1001217B_191108</strain>
    </source>
</reference>
<gene>
    <name evidence="1" type="ORF">PM738_15030</name>
</gene>
<evidence type="ECO:0008006" key="3">
    <source>
        <dbReference type="Google" id="ProtNLM"/>
    </source>
</evidence>
<accession>A0AB35IPL1</accession>
<organism evidence="1 2">
    <name type="scientific">Thomasclavelia ramosa</name>
    <dbReference type="NCBI Taxonomy" id="1547"/>
    <lineage>
        <taxon>Bacteria</taxon>
        <taxon>Bacillati</taxon>
        <taxon>Bacillota</taxon>
        <taxon>Erysipelotrichia</taxon>
        <taxon>Erysipelotrichales</taxon>
        <taxon>Coprobacillaceae</taxon>
        <taxon>Thomasclavelia</taxon>
    </lineage>
</organism>
<dbReference type="EMBL" id="JAQLKE010000031">
    <property type="protein sequence ID" value="MDB7085120.1"/>
    <property type="molecule type" value="Genomic_DNA"/>
</dbReference>
<dbReference type="Proteomes" id="UP001211987">
    <property type="component" value="Unassembled WGS sequence"/>
</dbReference>
<evidence type="ECO:0000313" key="2">
    <source>
        <dbReference type="Proteomes" id="UP001211987"/>
    </source>
</evidence>
<protein>
    <recommendedName>
        <fullName evidence="3">Zinc finger Ogr/Delta-type domain-containing protein</fullName>
    </recommendedName>
</protein>
<dbReference type="AlphaFoldDB" id="A0AB35IPL1"/>
<name>A0AB35IPL1_9FIRM</name>
<sequence length="111" mass="12885">MEKVDNWGNIKFICSCGGDGQSDHHFVLEKKGGLIYYKCKNPNCLISFPADIHLKSIEKFNNYLEIKGSPNQFVSYFKNKGESLKVTYKKTKNITPNYQTHYLMISRVNKR</sequence>
<evidence type="ECO:0000313" key="1">
    <source>
        <dbReference type="EMBL" id="MDB7085120.1"/>
    </source>
</evidence>
<dbReference type="RefSeq" id="WP_009301041.1">
    <property type="nucleotide sequence ID" value="NZ_JAQLKE010000031.1"/>
</dbReference>